<dbReference type="GO" id="GO:0006313">
    <property type="term" value="P:DNA transposition"/>
    <property type="evidence" value="ECO:0007669"/>
    <property type="project" value="UniProtKB-UniRule"/>
</dbReference>
<keyword evidence="3 6" id="KW-0815">Transposition</keyword>
<comment type="similarity">
    <text evidence="2 6">Belongs to the transposase mutator family.</text>
</comment>
<sequence>MQLEKNKKINEAIDLLVEGGADLKRVLGQDGLIKELSKGILERALQAEMSEHLGYSKYGRKESENARNGNFSKNVTTENGAIELNIPRDRTGKFEPMIVGKKQTRIDGLDQKIISLYAKGMSLSDIRIQLQELYGAEISESLISRITDEVIDEVRIWQSRPLESIYPIVYFDCLVVKVRQDKQIINKSVYVALGIDLHGRKDILGLWISENEGAKFWLNNFTELKNRGVKDILIACSDNLSGMSEAILAVYPKTEHQLCIVHQIRNSLLYVSYKDREKH</sequence>
<evidence type="ECO:0000313" key="7">
    <source>
        <dbReference type="EMBL" id="KDO02529.1"/>
    </source>
</evidence>
<proteinExistence type="inferred from homology"/>
<dbReference type="GO" id="GO:0004803">
    <property type="term" value="F:transposase activity"/>
    <property type="evidence" value="ECO:0007669"/>
    <property type="project" value="UniProtKB-UniRule"/>
</dbReference>
<keyword evidence="4 6" id="KW-0238">DNA-binding</keyword>
<keyword evidence="6" id="KW-0814">Transposable element</keyword>
<dbReference type="GO" id="GO:0003677">
    <property type="term" value="F:DNA binding"/>
    <property type="evidence" value="ECO:0007669"/>
    <property type="project" value="UniProtKB-UniRule"/>
</dbReference>
<keyword evidence="5 6" id="KW-0233">DNA recombination</keyword>
<reference evidence="7 8" key="1">
    <citation type="submission" date="2014-02" db="EMBL/GenBank/DDBJ databases">
        <title>Draft genome sequence of Rickettsia buchneri sp. nov. ISO7T.</title>
        <authorList>
            <person name="Felsheim R.F."/>
            <person name="Kurtti T.J."/>
            <person name="Munderloh U.G."/>
        </authorList>
    </citation>
    <scope>NUCLEOTIDE SEQUENCE [LARGE SCALE GENOMIC DNA]</scope>
    <source>
        <strain evidence="7 8">ISO7</strain>
    </source>
</reference>
<keyword evidence="8" id="KW-1185">Reference proteome</keyword>
<evidence type="ECO:0000313" key="8">
    <source>
        <dbReference type="Proteomes" id="UP000027161"/>
    </source>
</evidence>
<accession>A0A8E0WL36</accession>
<dbReference type="Proteomes" id="UP000027161">
    <property type="component" value="Unassembled WGS sequence"/>
</dbReference>
<dbReference type="InterPro" id="IPR001207">
    <property type="entry name" value="Transposase_mutator"/>
</dbReference>
<name>A0A8E0WL36_9RICK</name>
<evidence type="ECO:0000256" key="2">
    <source>
        <dbReference type="ARBA" id="ARBA00010961"/>
    </source>
</evidence>
<evidence type="ECO:0000256" key="6">
    <source>
        <dbReference type="RuleBase" id="RU365089"/>
    </source>
</evidence>
<gene>
    <name evidence="7" type="ORF">REISMN_06560</name>
</gene>
<dbReference type="PANTHER" id="PTHR33217">
    <property type="entry name" value="TRANSPOSASE FOR INSERTION SEQUENCE ELEMENT IS1081"/>
    <property type="match status" value="1"/>
</dbReference>
<evidence type="ECO:0000256" key="1">
    <source>
        <dbReference type="ARBA" id="ARBA00002190"/>
    </source>
</evidence>
<dbReference type="PROSITE" id="PS01007">
    <property type="entry name" value="TRANSPOSASE_MUTATOR"/>
    <property type="match status" value="1"/>
</dbReference>
<evidence type="ECO:0000256" key="3">
    <source>
        <dbReference type="ARBA" id="ARBA00022578"/>
    </source>
</evidence>
<protein>
    <recommendedName>
        <fullName evidence="6">Mutator family transposase</fullName>
    </recommendedName>
</protein>
<dbReference type="PANTHER" id="PTHR33217:SF5">
    <property type="entry name" value="MUTATOR FAMILY TRANSPOSASE"/>
    <property type="match status" value="1"/>
</dbReference>
<comment type="caution">
    <text evidence="7">The sequence shown here is derived from an EMBL/GenBank/DDBJ whole genome shotgun (WGS) entry which is preliminary data.</text>
</comment>
<evidence type="ECO:0000256" key="4">
    <source>
        <dbReference type="ARBA" id="ARBA00023125"/>
    </source>
</evidence>
<dbReference type="AlphaFoldDB" id="A0A8E0WL36"/>
<organism evidence="7 8">
    <name type="scientific">Rickettsia tamurae subsp. buchneri</name>
    <dbReference type="NCBI Taxonomy" id="1462938"/>
    <lineage>
        <taxon>Bacteria</taxon>
        <taxon>Pseudomonadati</taxon>
        <taxon>Pseudomonadota</taxon>
        <taxon>Alphaproteobacteria</taxon>
        <taxon>Rickettsiales</taxon>
        <taxon>Rickettsiaceae</taxon>
        <taxon>Rickettsieae</taxon>
        <taxon>Rickettsia</taxon>
        <taxon>spotted fever group</taxon>
    </lineage>
</organism>
<dbReference type="EMBL" id="JFKF01000136">
    <property type="protein sequence ID" value="KDO02529.1"/>
    <property type="molecule type" value="Genomic_DNA"/>
</dbReference>
<comment type="function">
    <text evidence="1 6">Required for the transposition of the insertion element.</text>
</comment>
<evidence type="ECO:0000256" key="5">
    <source>
        <dbReference type="ARBA" id="ARBA00023172"/>
    </source>
</evidence>
<dbReference type="NCBIfam" id="NF033543">
    <property type="entry name" value="transpos_IS256"/>
    <property type="match status" value="1"/>
</dbReference>
<dbReference type="Pfam" id="PF00872">
    <property type="entry name" value="Transposase_mut"/>
    <property type="match status" value="1"/>
</dbReference>